<accession>A0ACB7I9Y7</accession>
<organism evidence="1 2">
    <name type="scientific">Manihot esculenta</name>
    <name type="common">Cassava</name>
    <name type="synonym">Jatropha manihot</name>
    <dbReference type="NCBI Taxonomy" id="3983"/>
    <lineage>
        <taxon>Eukaryota</taxon>
        <taxon>Viridiplantae</taxon>
        <taxon>Streptophyta</taxon>
        <taxon>Embryophyta</taxon>
        <taxon>Tracheophyta</taxon>
        <taxon>Spermatophyta</taxon>
        <taxon>Magnoliopsida</taxon>
        <taxon>eudicotyledons</taxon>
        <taxon>Gunneridae</taxon>
        <taxon>Pentapetalae</taxon>
        <taxon>rosids</taxon>
        <taxon>fabids</taxon>
        <taxon>Malpighiales</taxon>
        <taxon>Euphorbiaceae</taxon>
        <taxon>Crotonoideae</taxon>
        <taxon>Manihoteae</taxon>
        <taxon>Manihot</taxon>
    </lineage>
</organism>
<protein>
    <submittedName>
        <fullName evidence="1">Uncharacterized protein</fullName>
    </submittedName>
</protein>
<name>A0ACB7I9Y7_MANES</name>
<gene>
    <name evidence="1" type="ORF">MANES_02G217936v8</name>
</gene>
<sequence>MARGHCIDATHCVLIAILVVATTVSSYDTIPIPADDSKVSNWFQTNVNFKTVTDAIKSIPSQNKERAIIKIDPGVYTEKIEIEKTKPFITFLGDPKAMPTLAFGGTARKYGTHYSGTVTVDSDYFMGVNIIFQNTAPKPQSNKPGGQAVALRINGDKAAFYNCKFLGFQGTLCDDRGHHFYRNCYIEGTVDFIFGRGRSLYLESHLNVVDNKDLTFITAQGKEEKSENFGYSFVQCKITGSGSGSFLGRAWRKIPQVIFSYTEMGAVVNPLGWSDNRQPDRDSTVFFAEYKNSGPGLNHKGRVKFTKQLKDAQAKNFLSLGYIQDSKWLLPPPK</sequence>
<dbReference type="EMBL" id="CM004388">
    <property type="protein sequence ID" value="KAG8661161.1"/>
    <property type="molecule type" value="Genomic_DNA"/>
</dbReference>
<evidence type="ECO:0000313" key="2">
    <source>
        <dbReference type="Proteomes" id="UP000091857"/>
    </source>
</evidence>
<proteinExistence type="predicted"/>
<evidence type="ECO:0000313" key="1">
    <source>
        <dbReference type="EMBL" id="KAG8661161.1"/>
    </source>
</evidence>
<comment type="caution">
    <text evidence="1">The sequence shown here is derived from an EMBL/GenBank/DDBJ whole genome shotgun (WGS) entry which is preliminary data.</text>
</comment>
<keyword evidence="2" id="KW-1185">Reference proteome</keyword>
<dbReference type="Proteomes" id="UP000091857">
    <property type="component" value="Chromosome 2"/>
</dbReference>
<reference evidence="2" key="1">
    <citation type="journal article" date="2016" name="Nat. Biotechnol.">
        <title>Sequencing wild and cultivated cassava and related species reveals extensive interspecific hybridization and genetic diversity.</title>
        <authorList>
            <person name="Bredeson J.V."/>
            <person name="Lyons J.B."/>
            <person name="Prochnik S.E."/>
            <person name="Wu G.A."/>
            <person name="Ha C.M."/>
            <person name="Edsinger-Gonzales E."/>
            <person name="Grimwood J."/>
            <person name="Schmutz J."/>
            <person name="Rabbi I.Y."/>
            <person name="Egesi C."/>
            <person name="Nauluvula P."/>
            <person name="Lebot V."/>
            <person name="Ndunguru J."/>
            <person name="Mkamilo G."/>
            <person name="Bart R.S."/>
            <person name="Setter T.L."/>
            <person name="Gleadow R.M."/>
            <person name="Kulakow P."/>
            <person name="Ferguson M.E."/>
            <person name="Rounsley S."/>
            <person name="Rokhsar D.S."/>
        </authorList>
    </citation>
    <scope>NUCLEOTIDE SEQUENCE [LARGE SCALE GENOMIC DNA]</scope>
    <source>
        <strain evidence="2">cv. AM560-2</strain>
    </source>
</reference>